<dbReference type="InterPro" id="IPR013249">
    <property type="entry name" value="RNA_pol_sigma70_r4_t2"/>
</dbReference>
<dbReference type="NCBIfam" id="TIGR02937">
    <property type="entry name" value="sigma70-ECF"/>
    <property type="match status" value="1"/>
</dbReference>
<dbReference type="Pfam" id="PF04542">
    <property type="entry name" value="Sigma70_r2"/>
    <property type="match status" value="1"/>
</dbReference>
<dbReference type="PANTHER" id="PTHR43133:SF58">
    <property type="entry name" value="ECF RNA POLYMERASE SIGMA FACTOR SIGD"/>
    <property type="match status" value="1"/>
</dbReference>
<dbReference type="InterPro" id="IPR014284">
    <property type="entry name" value="RNA_pol_sigma-70_dom"/>
</dbReference>
<evidence type="ECO:0000256" key="1">
    <source>
        <dbReference type="ARBA" id="ARBA00010641"/>
    </source>
</evidence>
<evidence type="ECO:0000256" key="3">
    <source>
        <dbReference type="ARBA" id="ARBA00023082"/>
    </source>
</evidence>
<feature type="domain" description="RNA polymerase sigma factor 70 region 4 type 2" evidence="7">
    <location>
        <begin position="133"/>
        <end position="178"/>
    </location>
</feature>
<dbReference type="KEGG" id="bsei:KMZ68_08375"/>
<keyword evidence="5" id="KW-0804">Transcription</keyword>
<comment type="similarity">
    <text evidence="1">Belongs to the sigma-70 factor family. ECF subfamily.</text>
</comment>
<evidence type="ECO:0000313" key="9">
    <source>
        <dbReference type="Proteomes" id="UP000680805"/>
    </source>
</evidence>
<keyword evidence="4" id="KW-0238">DNA-binding</keyword>
<dbReference type="GO" id="GO:0003677">
    <property type="term" value="F:DNA binding"/>
    <property type="evidence" value="ECO:0007669"/>
    <property type="project" value="UniProtKB-KW"/>
</dbReference>
<protein>
    <submittedName>
        <fullName evidence="8">Sigma-70 family RNA polymerase sigma factor</fullName>
    </submittedName>
</protein>
<dbReference type="InterPro" id="IPR039425">
    <property type="entry name" value="RNA_pol_sigma-70-like"/>
</dbReference>
<dbReference type="InterPro" id="IPR013324">
    <property type="entry name" value="RNA_pol_sigma_r3/r4-like"/>
</dbReference>
<sequence length="187" mass="21565">MKRDSSSPTMEALMQAAQAGDMRAYERLLREITPKLRQIVRRRRQFFTAEEVEDLVQEILLSVHAVRATFDPKRPFMPWLSTIAHNRLIDSARRYYRGKSNEVQVDELPVTFADDWTNVENEEYRDPEELSIAIKNLPDGQRKAIEMLKLREMSLKEAAAASGTTVGALKISIHRAVLNLRKALNRE</sequence>
<keyword evidence="2" id="KW-0805">Transcription regulation</keyword>
<dbReference type="InterPro" id="IPR013325">
    <property type="entry name" value="RNA_pol_sigma_r2"/>
</dbReference>
<dbReference type="GO" id="GO:0006352">
    <property type="term" value="P:DNA-templated transcription initiation"/>
    <property type="evidence" value="ECO:0007669"/>
    <property type="project" value="InterPro"/>
</dbReference>
<evidence type="ECO:0000256" key="5">
    <source>
        <dbReference type="ARBA" id="ARBA00023163"/>
    </source>
</evidence>
<dbReference type="GO" id="GO:0016987">
    <property type="term" value="F:sigma factor activity"/>
    <property type="evidence" value="ECO:0007669"/>
    <property type="project" value="UniProtKB-KW"/>
</dbReference>
<proteinExistence type="inferred from homology"/>
<evidence type="ECO:0000259" key="7">
    <source>
        <dbReference type="Pfam" id="PF08281"/>
    </source>
</evidence>
<evidence type="ECO:0000256" key="2">
    <source>
        <dbReference type="ARBA" id="ARBA00023015"/>
    </source>
</evidence>
<accession>A0A975NRR7</accession>
<gene>
    <name evidence="8" type="ORF">KMZ68_08375</name>
</gene>
<organism evidence="8 9">
    <name type="scientific">Bradyrhizobium sediminis</name>
    <dbReference type="NCBI Taxonomy" id="2840469"/>
    <lineage>
        <taxon>Bacteria</taxon>
        <taxon>Pseudomonadati</taxon>
        <taxon>Pseudomonadota</taxon>
        <taxon>Alphaproteobacteria</taxon>
        <taxon>Hyphomicrobiales</taxon>
        <taxon>Nitrobacteraceae</taxon>
        <taxon>Bradyrhizobium</taxon>
    </lineage>
</organism>
<name>A0A975NRR7_9BRAD</name>
<dbReference type="InterPro" id="IPR036388">
    <property type="entry name" value="WH-like_DNA-bd_sf"/>
</dbReference>
<feature type="domain" description="RNA polymerase sigma-70 region 2" evidence="6">
    <location>
        <begin position="30"/>
        <end position="95"/>
    </location>
</feature>
<keyword evidence="3" id="KW-0731">Sigma factor</keyword>
<dbReference type="Gene3D" id="1.10.10.10">
    <property type="entry name" value="Winged helix-like DNA-binding domain superfamily/Winged helix DNA-binding domain"/>
    <property type="match status" value="1"/>
</dbReference>
<dbReference type="InterPro" id="IPR007627">
    <property type="entry name" value="RNA_pol_sigma70_r2"/>
</dbReference>
<reference evidence="8" key="1">
    <citation type="submission" date="2021-06" db="EMBL/GenBank/DDBJ databases">
        <title>Bradyrhizobium sp. S2-11-2 Genome sequencing.</title>
        <authorList>
            <person name="Jin L."/>
        </authorList>
    </citation>
    <scope>NUCLEOTIDE SEQUENCE</scope>
    <source>
        <strain evidence="8">S2-11-2</strain>
    </source>
</reference>
<dbReference type="Proteomes" id="UP000680805">
    <property type="component" value="Chromosome"/>
</dbReference>
<dbReference type="SUPFAM" id="SSF88946">
    <property type="entry name" value="Sigma2 domain of RNA polymerase sigma factors"/>
    <property type="match status" value="1"/>
</dbReference>
<evidence type="ECO:0000256" key="4">
    <source>
        <dbReference type="ARBA" id="ARBA00023125"/>
    </source>
</evidence>
<dbReference type="EMBL" id="CP076135">
    <property type="protein sequence ID" value="QWG19825.1"/>
    <property type="molecule type" value="Genomic_DNA"/>
</dbReference>
<dbReference type="AlphaFoldDB" id="A0A975NRR7"/>
<evidence type="ECO:0000313" key="8">
    <source>
        <dbReference type="EMBL" id="QWG19825.1"/>
    </source>
</evidence>
<dbReference type="Gene3D" id="1.10.1740.10">
    <property type="match status" value="1"/>
</dbReference>
<dbReference type="Pfam" id="PF08281">
    <property type="entry name" value="Sigma70_r4_2"/>
    <property type="match status" value="1"/>
</dbReference>
<dbReference type="PANTHER" id="PTHR43133">
    <property type="entry name" value="RNA POLYMERASE ECF-TYPE SIGMA FACTO"/>
    <property type="match status" value="1"/>
</dbReference>
<dbReference type="SUPFAM" id="SSF88659">
    <property type="entry name" value="Sigma3 and sigma4 domains of RNA polymerase sigma factors"/>
    <property type="match status" value="1"/>
</dbReference>
<evidence type="ECO:0000259" key="6">
    <source>
        <dbReference type="Pfam" id="PF04542"/>
    </source>
</evidence>